<reference evidence="14 15" key="1">
    <citation type="submission" date="2015-09" db="EMBL/GenBank/DDBJ databases">
        <title>Draft genome sequence of Kouleothrix aurantiaca JCM 19913.</title>
        <authorList>
            <person name="Hemp J."/>
        </authorList>
    </citation>
    <scope>NUCLEOTIDE SEQUENCE [LARGE SCALE GENOMIC DNA]</scope>
    <source>
        <strain evidence="14 15">COM-B</strain>
    </source>
</reference>
<keyword evidence="6" id="KW-0479">Metal-binding</keyword>
<keyword evidence="15" id="KW-1185">Reference proteome</keyword>
<evidence type="ECO:0000256" key="12">
    <source>
        <dbReference type="SAM" id="Phobius"/>
    </source>
</evidence>
<gene>
    <name evidence="14" type="ORF">SE17_34195</name>
</gene>
<keyword evidence="11 12" id="KW-0472">Membrane</keyword>
<name>A0A0P9F9M5_9CHLR</name>
<evidence type="ECO:0000256" key="5">
    <source>
        <dbReference type="ARBA" id="ARBA00022692"/>
    </source>
</evidence>
<keyword evidence="9" id="KW-0862">Zinc</keyword>
<feature type="domain" description="E3 Ubiquitin ligase MUL1-like" evidence="13">
    <location>
        <begin position="128"/>
        <end position="243"/>
    </location>
</feature>
<feature type="transmembrane region" description="Helical" evidence="12">
    <location>
        <begin position="228"/>
        <end position="251"/>
    </location>
</feature>
<dbReference type="EMBL" id="LJCR01002155">
    <property type="protein sequence ID" value="KPV49160.1"/>
    <property type="molecule type" value="Genomic_DNA"/>
</dbReference>
<evidence type="ECO:0000256" key="11">
    <source>
        <dbReference type="ARBA" id="ARBA00023136"/>
    </source>
</evidence>
<comment type="caution">
    <text evidence="14">The sequence shown here is derived from an EMBL/GenBank/DDBJ whole genome shotgun (WGS) entry which is preliminary data.</text>
</comment>
<dbReference type="GO" id="GO:0016567">
    <property type="term" value="P:protein ubiquitination"/>
    <property type="evidence" value="ECO:0007669"/>
    <property type="project" value="InterPro"/>
</dbReference>
<evidence type="ECO:0000313" key="14">
    <source>
        <dbReference type="EMBL" id="KPV49160.1"/>
    </source>
</evidence>
<dbReference type="PROSITE" id="PS51257">
    <property type="entry name" value="PROKAR_LIPOPROTEIN"/>
    <property type="match status" value="1"/>
</dbReference>
<keyword evidence="4" id="KW-0808">Transferase</keyword>
<keyword evidence="8" id="KW-0833">Ubl conjugation pathway</keyword>
<evidence type="ECO:0000256" key="2">
    <source>
        <dbReference type="ARBA" id="ARBA00004141"/>
    </source>
</evidence>
<protein>
    <recommendedName>
        <fullName evidence="3">RING-type E3 ubiquitin transferase</fullName>
        <ecNumber evidence="3">2.3.2.27</ecNumber>
    </recommendedName>
</protein>
<dbReference type="GO" id="GO:0016020">
    <property type="term" value="C:membrane"/>
    <property type="evidence" value="ECO:0007669"/>
    <property type="project" value="UniProtKB-SubCell"/>
</dbReference>
<organism evidence="14 15">
    <name type="scientific">Kouleothrix aurantiaca</name>
    <dbReference type="NCBI Taxonomy" id="186479"/>
    <lineage>
        <taxon>Bacteria</taxon>
        <taxon>Bacillati</taxon>
        <taxon>Chloroflexota</taxon>
        <taxon>Chloroflexia</taxon>
        <taxon>Chloroflexales</taxon>
        <taxon>Roseiflexineae</taxon>
        <taxon>Roseiflexaceae</taxon>
        <taxon>Kouleothrix</taxon>
    </lineage>
</organism>
<dbReference type="EC" id="2.3.2.27" evidence="3"/>
<dbReference type="GO" id="GO:0008270">
    <property type="term" value="F:zinc ion binding"/>
    <property type="evidence" value="ECO:0007669"/>
    <property type="project" value="UniProtKB-KW"/>
</dbReference>
<accession>A0A0P9F9M5</accession>
<evidence type="ECO:0000256" key="8">
    <source>
        <dbReference type="ARBA" id="ARBA00022786"/>
    </source>
</evidence>
<evidence type="ECO:0000256" key="10">
    <source>
        <dbReference type="ARBA" id="ARBA00022989"/>
    </source>
</evidence>
<evidence type="ECO:0000256" key="9">
    <source>
        <dbReference type="ARBA" id="ARBA00022833"/>
    </source>
</evidence>
<dbReference type="AlphaFoldDB" id="A0A0P9F9M5"/>
<dbReference type="Proteomes" id="UP000050509">
    <property type="component" value="Unassembled WGS sequence"/>
</dbReference>
<evidence type="ECO:0000256" key="4">
    <source>
        <dbReference type="ARBA" id="ARBA00022679"/>
    </source>
</evidence>
<dbReference type="Pfam" id="PF12483">
    <property type="entry name" value="GIDE"/>
    <property type="match status" value="1"/>
</dbReference>
<evidence type="ECO:0000256" key="3">
    <source>
        <dbReference type="ARBA" id="ARBA00012483"/>
    </source>
</evidence>
<evidence type="ECO:0000256" key="7">
    <source>
        <dbReference type="ARBA" id="ARBA00022771"/>
    </source>
</evidence>
<keyword evidence="5 12" id="KW-0812">Transmembrane</keyword>
<comment type="catalytic activity">
    <reaction evidence="1">
        <text>S-ubiquitinyl-[E2 ubiquitin-conjugating enzyme]-L-cysteine + [acceptor protein]-L-lysine = [E2 ubiquitin-conjugating enzyme]-L-cysteine + N(6)-ubiquitinyl-[acceptor protein]-L-lysine.</text>
        <dbReference type="EC" id="2.3.2.27"/>
    </reaction>
</comment>
<dbReference type="GO" id="GO:0061630">
    <property type="term" value="F:ubiquitin protein ligase activity"/>
    <property type="evidence" value="ECO:0007669"/>
    <property type="project" value="UniProtKB-EC"/>
</dbReference>
<evidence type="ECO:0000256" key="6">
    <source>
        <dbReference type="ARBA" id="ARBA00022723"/>
    </source>
</evidence>
<evidence type="ECO:0000259" key="13">
    <source>
        <dbReference type="Pfam" id="PF12483"/>
    </source>
</evidence>
<keyword evidence="10 12" id="KW-1133">Transmembrane helix</keyword>
<evidence type="ECO:0000313" key="15">
    <source>
        <dbReference type="Proteomes" id="UP000050509"/>
    </source>
</evidence>
<comment type="subcellular location">
    <subcellularLocation>
        <location evidence="2">Membrane</location>
        <topology evidence="2">Multi-pass membrane protein</topology>
    </subcellularLocation>
</comment>
<keyword evidence="7" id="KW-0863">Zinc-finger</keyword>
<proteinExistence type="predicted"/>
<sequence>MTRFDIILFVAGALLLLLGIACALLATTREDRMLASADTPTSPIADLPAIVRAQGAFGQRCEITGVLEADNYSLTSPISGQLCAGYTLTTAWEDWGAPQFGDMKKSRDMNGHVCRDSGTNFDDQRVPSFWVRDASGRVQVEPLNATLDMAQTERRYDVMTASFGDTERRSWRTEHCLPLGQDVYVLGYLAERNGEPVLRCHPRDGKQPFLISHRSERQLVSANRWAAYGYYFAAGISGSLGLVLIAWRVLLLRGMV</sequence>
<dbReference type="InterPro" id="IPR022170">
    <property type="entry name" value="MUL1-like"/>
</dbReference>
<evidence type="ECO:0000256" key="1">
    <source>
        <dbReference type="ARBA" id="ARBA00000900"/>
    </source>
</evidence>